<keyword evidence="5" id="KW-0276">Fatty acid metabolism</keyword>
<evidence type="ECO:0000256" key="11">
    <source>
        <dbReference type="SAM" id="Phobius"/>
    </source>
</evidence>
<feature type="transmembrane region" description="Helical" evidence="11">
    <location>
        <begin position="151"/>
        <end position="169"/>
    </location>
</feature>
<evidence type="ECO:0000256" key="3">
    <source>
        <dbReference type="ARBA" id="ARBA00022516"/>
    </source>
</evidence>
<gene>
    <name evidence="12" type="ORF">AFUS01_LOCUS5990</name>
</gene>
<evidence type="ECO:0000256" key="6">
    <source>
        <dbReference type="ARBA" id="ARBA00022989"/>
    </source>
</evidence>
<name>A0A8J2JCW7_9HEXA</name>
<dbReference type="GO" id="GO:0005789">
    <property type="term" value="C:endoplasmic reticulum membrane"/>
    <property type="evidence" value="ECO:0007669"/>
    <property type="project" value="TreeGrafter"/>
</dbReference>
<dbReference type="GO" id="GO:0005506">
    <property type="term" value="F:iron ion binding"/>
    <property type="evidence" value="ECO:0007669"/>
    <property type="project" value="TreeGrafter"/>
</dbReference>
<dbReference type="AlphaFoldDB" id="A0A8J2JCW7"/>
<keyword evidence="9 11" id="KW-0472">Membrane</keyword>
<comment type="caution">
    <text evidence="12">The sequence shown here is derived from an EMBL/GenBank/DDBJ whole genome shotgun (WGS) entry which is preliminary data.</text>
</comment>
<proteinExistence type="inferred from homology"/>
<dbReference type="PANTHER" id="PTHR11351:SF31">
    <property type="entry name" value="DESATURASE 1, ISOFORM A-RELATED"/>
    <property type="match status" value="1"/>
</dbReference>
<dbReference type="GO" id="GO:0004768">
    <property type="term" value="F:stearoyl-CoA 9-desaturase activity"/>
    <property type="evidence" value="ECO:0007669"/>
    <property type="project" value="TreeGrafter"/>
</dbReference>
<dbReference type="EMBL" id="CAJVCH010038950">
    <property type="protein sequence ID" value="CAG7716482.1"/>
    <property type="molecule type" value="Genomic_DNA"/>
</dbReference>
<evidence type="ECO:0000256" key="4">
    <source>
        <dbReference type="ARBA" id="ARBA00022692"/>
    </source>
</evidence>
<accession>A0A8J2JCW7</accession>
<evidence type="ECO:0000256" key="5">
    <source>
        <dbReference type="ARBA" id="ARBA00022832"/>
    </source>
</evidence>
<organism evidence="12 13">
    <name type="scientific">Allacma fusca</name>
    <dbReference type="NCBI Taxonomy" id="39272"/>
    <lineage>
        <taxon>Eukaryota</taxon>
        <taxon>Metazoa</taxon>
        <taxon>Ecdysozoa</taxon>
        <taxon>Arthropoda</taxon>
        <taxon>Hexapoda</taxon>
        <taxon>Collembola</taxon>
        <taxon>Symphypleona</taxon>
        <taxon>Sminthuridae</taxon>
        <taxon>Allacma</taxon>
    </lineage>
</organism>
<keyword evidence="8" id="KW-0443">Lipid metabolism</keyword>
<keyword evidence="4 11" id="KW-0812">Transmembrane</keyword>
<evidence type="ECO:0000256" key="10">
    <source>
        <dbReference type="ARBA" id="ARBA00023160"/>
    </source>
</evidence>
<evidence type="ECO:0000256" key="7">
    <source>
        <dbReference type="ARBA" id="ARBA00023002"/>
    </source>
</evidence>
<evidence type="ECO:0000313" key="13">
    <source>
        <dbReference type="Proteomes" id="UP000708208"/>
    </source>
</evidence>
<protein>
    <submittedName>
        <fullName evidence="12">Uncharacterized protein</fullName>
    </submittedName>
</protein>
<dbReference type="OrthoDB" id="10260134at2759"/>
<keyword evidence="10" id="KW-0275">Fatty acid biosynthesis</keyword>
<keyword evidence="3" id="KW-0444">Lipid biosynthesis</keyword>
<feature type="transmembrane region" description="Helical" evidence="11">
    <location>
        <begin position="116"/>
        <end position="139"/>
    </location>
</feature>
<feature type="transmembrane region" description="Helical" evidence="11">
    <location>
        <begin position="84"/>
        <end position="104"/>
    </location>
</feature>
<evidence type="ECO:0000256" key="1">
    <source>
        <dbReference type="ARBA" id="ARBA00004141"/>
    </source>
</evidence>
<dbReference type="PANTHER" id="PTHR11351">
    <property type="entry name" value="ACYL-COA DESATURASE"/>
    <property type="match status" value="1"/>
</dbReference>
<comment type="similarity">
    <text evidence="2">Belongs to the fatty acid desaturase type 1 family.</text>
</comment>
<keyword evidence="13" id="KW-1185">Reference proteome</keyword>
<comment type="subcellular location">
    <subcellularLocation>
        <location evidence="1">Membrane</location>
        <topology evidence="1">Multi-pass membrane protein</topology>
    </subcellularLocation>
</comment>
<keyword evidence="6 11" id="KW-1133">Transmembrane helix</keyword>
<keyword evidence="7" id="KW-0560">Oxidoreductase</keyword>
<evidence type="ECO:0000256" key="8">
    <source>
        <dbReference type="ARBA" id="ARBA00023098"/>
    </source>
</evidence>
<evidence type="ECO:0000313" key="12">
    <source>
        <dbReference type="EMBL" id="CAG7716482.1"/>
    </source>
</evidence>
<dbReference type="Proteomes" id="UP000708208">
    <property type="component" value="Unassembled WGS sequence"/>
</dbReference>
<dbReference type="InterPro" id="IPR015876">
    <property type="entry name" value="Acyl-CoA_DS"/>
</dbReference>
<evidence type="ECO:0000256" key="2">
    <source>
        <dbReference type="ARBA" id="ARBA00009295"/>
    </source>
</evidence>
<evidence type="ECO:0000256" key="9">
    <source>
        <dbReference type="ARBA" id="ARBA00023136"/>
    </source>
</evidence>
<sequence length="186" mass="20979">MSPKQLKPHIYILPLDFKFSLLLYKLLKLGVKLRSYGNCRQNLDMLSQEFTQNQFNGLVELTGTEIMDLTTNTKKGTAENEFKINWFNTLSVVTFHVFGVIGLGKLLQGSVLGSTLAFGMILAELGCLGLTIGGHRLWAHRTFKAKTHLRIILAICFTICGMGTIYQVFSKIRWNDRMSIPKCLTC</sequence>
<dbReference type="GO" id="GO:0006636">
    <property type="term" value="P:unsaturated fatty acid biosynthetic process"/>
    <property type="evidence" value="ECO:0007669"/>
    <property type="project" value="TreeGrafter"/>
</dbReference>
<reference evidence="12" key="1">
    <citation type="submission" date="2021-06" db="EMBL/GenBank/DDBJ databases">
        <authorList>
            <person name="Hodson N. C."/>
            <person name="Mongue J. A."/>
            <person name="Jaron S. K."/>
        </authorList>
    </citation>
    <scope>NUCLEOTIDE SEQUENCE</scope>
</reference>